<reference evidence="2" key="1">
    <citation type="journal article" date="2011" name="Plant Physiol.">
        <title>Comprehensive sequence analysis of 24,783 barley full-length cDNAs derived from 12 clone libraries.</title>
        <authorList>
            <person name="Matsumoto T."/>
            <person name="Tanaka T."/>
            <person name="Sakai H."/>
            <person name="Amano N."/>
            <person name="Kanamori H."/>
            <person name="Kurita K."/>
            <person name="Kikuta A."/>
            <person name="Kamiya K."/>
            <person name="Yamamoto M."/>
            <person name="Ikawa H."/>
            <person name="Fujii N."/>
            <person name="Hori K."/>
            <person name="Itoh T."/>
            <person name="Sato K."/>
        </authorList>
    </citation>
    <scope>NUCLEOTIDE SEQUENCE</scope>
</reference>
<dbReference type="EMBL" id="AK374685">
    <property type="protein sequence ID" value="BAK05881.1"/>
    <property type="molecule type" value="mRNA"/>
</dbReference>
<evidence type="ECO:0000256" key="1">
    <source>
        <dbReference type="SAM" id="MobiDB-lite"/>
    </source>
</evidence>
<proteinExistence type="evidence at transcript level"/>
<organism evidence="2">
    <name type="scientific">Hordeum vulgare subsp. vulgare</name>
    <name type="common">Domesticated barley</name>
    <dbReference type="NCBI Taxonomy" id="112509"/>
    <lineage>
        <taxon>Eukaryota</taxon>
        <taxon>Viridiplantae</taxon>
        <taxon>Streptophyta</taxon>
        <taxon>Embryophyta</taxon>
        <taxon>Tracheophyta</taxon>
        <taxon>Spermatophyta</taxon>
        <taxon>Magnoliopsida</taxon>
        <taxon>Liliopsida</taxon>
        <taxon>Poales</taxon>
        <taxon>Poaceae</taxon>
        <taxon>BOP clade</taxon>
        <taxon>Pooideae</taxon>
        <taxon>Triticodae</taxon>
        <taxon>Triticeae</taxon>
        <taxon>Hordeinae</taxon>
        <taxon>Hordeum</taxon>
    </lineage>
</organism>
<feature type="region of interest" description="Disordered" evidence="1">
    <location>
        <begin position="1"/>
        <end position="54"/>
    </location>
</feature>
<evidence type="ECO:0000313" key="2">
    <source>
        <dbReference type="EMBL" id="BAK05881.1"/>
    </source>
</evidence>
<accession>F2EEV9</accession>
<protein>
    <submittedName>
        <fullName evidence="2">Predicted protein</fullName>
    </submittedName>
</protein>
<dbReference type="AlphaFoldDB" id="F2EEV9"/>
<name>F2EEV9_HORVV</name>
<sequence length="54" mass="6073">MESGEYVQDDPETFQAEDITAGTGTPETDDPDGTQLAWQYDEETDRLSVNYPED</sequence>